<dbReference type="EMBL" id="CP017703">
    <property type="protein sequence ID" value="ASS89643.1"/>
    <property type="molecule type" value="Genomic_DNA"/>
</dbReference>
<dbReference type="Proteomes" id="UP000214606">
    <property type="component" value="Chromosome"/>
</dbReference>
<dbReference type="AlphaFoldDB" id="A0A223E345"/>
<accession>A0A223E345</accession>
<keyword evidence="1" id="KW-1133">Transmembrane helix</keyword>
<evidence type="ECO:0000313" key="2">
    <source>
        <dbReference type="EMBL" id="ASS89643.1"/>
    </source>
</evidence>
<name>A0A223E345_9BACI</name>
<protein>
    <submittedName>
        <fullName evidence="2">Uncharacterized protein</fullName>
    </submittedName>
</protein>
<proteinExistence type="predicted"/>
<reference evidence="2 3" key="1">
    <citation type="submission" date="2016-10" db="EMBL/GenBank/DDBJ databases">
        <title>The whole genome sequencing and assembly of Aeribacillus pallidus KCTC3564 strain.</title>
        <authorList>
            <person name="Lee Y.-J."/>
            <person name="Park M.-K."/>
            <person name="Yi H."/>
            <person name="Bahn Y.-S."/>
            <person name="Kim J.F."/>
            <person name="Lee D.-W."/>
        </authorList>
    </citation>
    <scope>NUCLEOTIDE SEQUENCE [LARGE SCALE GENOMIC DNA]</scope>
    <source>
        <strain evidence="2 3">KCTC3564</strain>
    </source>
</reference>
<keyword evidence="1" id="KW-0812">Transmembrane</keyword>
<keyword evidence="1" id="KW-0472">Membrane</keyword>
<gene>
    <name evidence="2" type="ORF">AP3564_04675</name>
</gene>
<dbReference type="KEGG" id="apak:AP3564_04675"/>
<evidence type="ECO:0000256" key="1">
    <source>
        <dbReference type="SAM" id="Phobius"/>
    </source>
</evidence>
<sequence>MKIRWNFIVGSGYWLWIISFIIRFTIQHVIDEFTVNGEFENFRTYKLESKLKYRLVIKLE</sequence>
<evidence type="ECO:0000313" key="3">
    <source>
        <dbReference type="Proteomes" id="UP000214606"/>
    </source>
</evidence>
<organism evidence="2 3">
    <name type="scientific">Aeribacillus pallidus</name>
    <dbReference type="NCBI Taxonomy" id="33936"/>
    <lineage>
        <taxon>Bacteria</taxon>
        <taxon>Bacillati</taxon>
        <taxon>Bacillota</taxon>
        <taxon>Bacilli</taxon>
        <taxon>Bacillales</taxon>
        <taxon>Bacillaceae</taxon>
        <taxon>Aeribacillus</taxon>
    </lineage>
</organism>
<feature type="transmembrane region" description="Helical" evidence="1">
    <location>
        <begin position="7"/>
        <end position="26"/>
    </location>
</feature>